<reference evidence="4 5" key="1">
    <citation type="journal article" date="2018" name="Sci. Rep.">
        <title>Comparative genomics provides insights into the lifestyle and reveals functional heterogeneity of dark septate endophytic fungi.</title>
        <authorList>
            <person name="Knapp D.G."/>
            <person name="Nemeth J.B."/>
            <person name="Barry K."/>
            <person name="Hainaut M."/>
            <person name="Henrissat B."/>
            <person name="Johnson J."/>
            <person name="Kuo A."/>
            <person name="Lim J.H.P."/>
            <person name="Lipzen A."/>
            <person name="Nolan M."/>
            <person name="Ohm R.A."/>
            <person name="Tamas L."/>
            <person name="Grigoriev I.V."/>
            <person name="Spatafora J.W."/>
            <person name="Nagy L.G."/>
            <person name="Kovacs G.M."/>
        </authorList>
    </citation>
    <scope>NUCLEOTIDE SEQUENCE [LARGE SCALE GENOMIC DNA]</scope>
    <source>
        <strain evidence="4 5">DSE2036</strain>
    </source>
</reference>
<evidence type="ECO:0000313" key="4">
    <source>
        <dbReference type="EMBL" id="PVH98621.1"/>
    </source>
</evidence>
<dbReference type="STRING" id="97972.A0A2V1DLA1"/>
<evidence type="ECO:0000256" key="1">
    <source>
        <dbReference type="SAM" id="MobiDB-lite"/>
    </source>
</evidence>
<evidence type="ECO:0000313" key="5">
    <source>
        <dbReference type="Proteomes" id="UP000244855"/>
    </source>
</evidence>
<accession>A0A2V1DLA1</accession>
<dbReference type="OrthoDB" id="20872at2759"/>
<dbReference type="AlphaFoldDB" id="A0A2V1DLA1"/>
<sequence>MAWLATLTAGQQQIVTNTCCDGKLQALVGLGGVGKSQLAIEHGYRVEAASPDTWVFWVHASNAARFEQSYRAIANCVKVPGRQDPKADIFQLVHDWLQDERKGRWVLILDNVDDARFLLEARGAGRDKETEGKGWQPLVNYVPKRQHGSVLVTTRSRNAARGLVDERDIVSVEPMERRDAVALLQKKLGQQEKSEEVVELATELECMPLAMVQAAAYIIQRRPCYSMKQYLANFRRSDRKKTALFDNKDIQVREELRRDREAKNSIIITWQISFDYIRETRPSAAGLLSLMSFFDRQGIPENLLRAQPGEEPAQQEQHKRDSERQAWEDEDSTSQSSAGDDGFEDDVQMLRDYSFISANIDGASFEMHGLVQLATRKWLQIHDELEQWKQHFVSNLCAAFPTGHHENWAVCQGLFAHAKSAAEQRPEREDSLKDWASLLYKAAWYALEIGNWVEAEAMSLQSTKTRRKILGVDHEDTLWIHRSILYIDKIKL</sequence>
<dbReference type="InterPro" id="IPR056681">
    <property type="entry name" value="DUF7779"/>
</dbReference>
<dbReference type="Gene3D" id="3.40.50.300">
    <property type="entry name" value="P-loop containing nucleotide triphosphate hydrolases"/>
    <property type="match status" value="1"/>
</dbReference>
<gene>
    <name evidence="4" type="ORF">DM02DRAFT_643479</name>
</gene>
<organism evidence="4 5">
    <name type="scientific">Periconia macrospinosa</name>
    <dbReference type="NCBI Taxonomy" id="97972"/>
    <lineage>
        <taxon>Eukaryota</taxon>
        <taxon>Fungi</taxon>
        <taxon>Dikarya</taxon>
        <taxon>Ascomycota</taxon>
        <taxon>Pezizomycotina</taxon>
        <taxon>Dothideomycetes</taxon>
        <taxon>Pleosporomycetidae</taxon>
        <taxon>Pleosporales</taxon>
        <taxon>Massarineae</taxon>
        <taxon>Periconiaceae</taxon>
        <taxon>Periconia</taxon>
    </lineage>
</organism>
<keyword evidence="5" id="KW-1185">Reference proteome</keyword>
<feature type="domain" description="NB-ARC" evidence="2">
    <location>
        <begin position="23"/>
        <end position="192"/>
    </location>
</feature>
<dbReference type="Pfam" id="PF25000">
    <property type="entry name" value="DUF7779"/>
    <property type="match status" value="1"/>
</dbReference>
<feature type="region of interest" description="Disordered" evidence="1">
    <location>
        <begin position="308"/>
        <end position="343"/>
    </location>
</feature>
<dbReference type="InterPro" id="IPR002182">
    <property type="entry name" value="NB-ARC"/>
</dbReference>
<dbReference type="InterPro" id="IPR027417">
    <property type="entry name" value="P-loop_NTPase"/>
</dbReference>
<feature type="compositionally biased region" description="Basic and acidic residues" evidence="1">
    <location>
        <begin position="316"/>
        <end position="327"/>
    </location>
</feature>
<name>A0A2V1DLA1_9PLEO</name>
<dbReference type="PANTHER" id="PTHR35205">
    <property type="entry name" value="NB-ARC AND TPR DOMAIN PROTEIN"/>
    <property type="match status" value="1"/>
</dbReference>
<evidence type="ECO:0000259" key="3">
    <source>
        <dbReference type="Pfam" id="PF25000"/>
    </source>
</evidence>
<dbReference type="GO" id="GO:0043531">
    <property type="term" value="F:ADP binding"/>
    <property type="evidence" value="ECO:0007669"/>
    <property type="project" value="InterPro"/>
</dbReference>
<protein>
    <submittedName>
        <fullName evidence="4">Uncharacterized protein</fullName>
    </submittedName>
</protein>
<evidence type="ECO:0000259" key="2">
    <source>
        <dbReference type="Pfam" id="PF00931"/>
    </source>
</evidence>
<dbReference type="SUPFAM" id="SSF52540">
    <property type="entry name" value="P-loop containing nucleoside triphosphate hydrolases"/>
    <property type="match status" value="1"/>
</dbReference>
<dbReference type="Pfam" id="PF00931">
    <property type="entry name" value="NB-ARC"/>
    <property type="match status" value="1"/>
</dbReference>
<proteinExistence type="predicted"/>
<dbReference type="Proteomes" id="UP000244855">
    <property type="component" value="Unassembled WGS sequence"/>
</dbReference>
<dbReference type="EMBL" id="KZ805409">
    <property type="protein sequence ID" value="PVH98621.1"/>
    <property type="molecule type" value="Genomic_DNA"/>
</dbReference>
<feature type="domain" description="DUF7779" evidence="3">
    <location>
        <begin position="280"/>
        <end position="379"/>
    </location>
</feature>
<dbReference type="PANTHER" id="PTHR35205:SF1">
    <property type="entry name" value="ZU5 DOMAIN-CONTAINING PROTEIN"/>
    <property type="match status" value="1"/>
</dbReference>